<dbReference type="GO" id="GO:0098813">
    <property type="term" value="P:nuclear chromosome segregation"/>
    <property type="evidence" value="ECO:0007669"/>
    <property type="project" value="UniProtKB-ARBA"/>
</dbReference>
<keyword evidence="3" id="KW-0547">Nucleotide-binding</keyword>
<evidence type="ECO:0000313" key="8">
    <source>
        <dbReference type="EMBL" id="KAK2185726.1"/>
    </source>
</evidence>
<evidence type="ECO:0000256" key="4">
    <source>
        <dbReference type="ARBA" id="ARBA00022777"/>
    </source>
</evidence>
<gene>
    <name evidence="8" type="ORF">NP493_225g02003</name>
</gene>
<dbReference type="InterPro" id="IPR000719">
    <property type="entry name" value="Prot_kinase_dom"/>
</dbReference>
<dbReference type="InterPro" id="IPR027084">
    <property type="entry name" value="Mps1_cat"/>
</dbReference>
<sequence length="938" mass="102791">MTSDDPVEKLQRQLYSLGMSTSSNLGQSVAPATPVEPKDTSANVTGEITAHARWLQAIQASGNSPEDWLQFTDFMRCNARFKDDTLCLTFLSRLYAKAVRAIPSDVAKDNISYVQIIINFAKLKCLNSAEEAREMYSHARHYGRGVALAYIASAQFEVSQGNRSKALRFLQKGQEVDALPRELLDAAVTSLKAGQMDLTLTVPPTGHVRDADNGENKENIYNINDHPSICQTDHSQHPGQMVSDKFSSLRKAACPSIQSGVSSSTTSTVSCERSRKSTDYTVGLGLKLTRIPSPTSALTPTSQPASSTDDVRALLQPRFKRSLSMVTPQNPHTLQSTTSGSGVRTRRFERTEINYDDGTVSFSSAKKVSRGTLPEVSSSGSQDTVPLPPDSGQDSHAKLRSCHSTADCKTQSLLSSDKKVKRFTGKAMRVLKRTPLAKLAEGDRDSDDDDDGDEYFYKSMKPLPQDTPQQQKTATLPVGRTDDSETFINRSHTATRTTALLKPQPWESQTSPATDRSDHLGSLTDQPNVSQMVAERRGCNVETAPECAVKRNTSLASSTSSSTVIEAAKPKRFGKPLRTPKTALPTCQTTHSDGGSGDDNDSGVMVSQGSRHAPSPVNSQPAVVPTQPPVAMPSFPAPSSGSQGQMAAPLQVITVNGKLYTKLKLIGRGGSCKVYMVLDCKHNLRALKCVDLEGADEVTVAGYRNEIALLQRLQHSTRWVIKLYDFEYHRDTNQLHVVLERGDTDMATFFQRHSKDGSMTPDLIRFYWTQMLNAVGLLHREGVIHLDLKPANFLLVAGDVKLIDFGIASSIQVEKTSVTRDQQVGTVNYMSPEAIVDTCGGSRTDASGKVKPHIKIGMKSDVWSLGCILYSLVCGHTPFQHITHFIAKMQAIINPNHAIDFTTVTDPCLRDVLQRCLTRDPKQRPSVEELLQHPYVRK</sequence>
<feature type="region of interest" description="Disordered" evidence="6">
    <location>
        <begin position="22"/>
        <end position="41"/>
    </location>
</feature>
<dbReference type="InterPro" id="IPR008271">
    <property type="entry name" value="Ser/Thr_kinase_AS"/>
</dbReference>
<dbReference type="GO" id="GO:0000776">
    <property type="term" value="C:kinetochore"/>
    <property type="evidence" value="ECO:0007669"/>
    <property type="project" value="TreeGrafter"/>
</dbReference>
<dbReference type="GO" id="GO:0004674">
    <property type="term" value="F:protein serine/threonine kinase activity"/>
    <property type="evidence" value="ECO:0007669"/>
    <property type="project" value="UniProtKB-KW"/>
</dbReference>
<dbReference type="EMBL" id="JAODUO010000225">
    <property type="protein sequence ID" value="KAK2185726.1"/>
    <property type="molecule type" value="Genomic_DNA"/>
</dbReference>
<evidence type="ECO:0000256" key="5">
    <source>
        <dbReference type="ARBA" id="ARBA00022840"/>
    </source>
</evidence>
<dbReference type="AlphaFoldDB" id="A0AAD9P0G6"/>
<feature type="region of interest" description="Disordered" evidence="6">
    <location>
        <begin position="574"/>
        <end position="624"/>
    </location>
</feature>
<evidence type="ECO:0000313" key="9">
    <source>
        <dbReference type="Proteomes" id="UP001209878"/>
    </source>
</evidence>
<feature type="compositionally biased region" description="Polar residues" evidence="6">
    <location>
        <begin position="292"/>
        <end position="308"/>
    </location>
</feature>
<protein>
    <recommendedName>
        <fullName evidence="7">Protein kinase domain-containing protein</fullName>
    </recommendedName>
</protein>
<dbReference type="Proteomes" id="UP001209878">
    <property type="component" value="Unassembled WGS sequence"/>
</dbReference>
<feature type="region of interest" description="Disordered" evidence="6">
    <location>
        <begin position="364"/>
        <end position="404"/>
    </location>
</feature>
<dbReference type="PANTHER" id="PTHR22974">
    <property type="entry name" value="MIXED LINEAGE PROTEIN KINASE"/>
    <property type="match status" value="1"/>
</dbReference>
<keyword evidence="9" id="KW-1185">Reference proteome</keyword>
<keyword evidence="4" id="KW-0418">Kinase</keyword>
<dbReference type="GO" id="GO:0033316">
    <property type="term" value="P:meiotic spindle assembly checkpoint signaling"/>
    <property type="evidence" value="ECO:0007669"/>
    <property type="project" value="TreeGrafter"/>
</dbReference>
<comment type="caution">
    <text evidence="8">The sequence shown here is derived from an EMBL/GenBank/DDBJ whole genome shotgun (WGS) entry which is preliminary data.</text>
</comment>
<feature type="compositionally biased region" description="Acidic residues" evidence="6">
    <location>
        <begin position="444"/>
        <end position="454"/>
    </location>
</feature>
<feature type="compositionally biased region" description="Polar residues" evidence="6">
    <location>
        <begin position="324"/>
        <end position="342"/>
    </location>
</feature>
<dbReference type="FunFam" id="3.30.200.20:FF:000131">
    <property type="entry name" value="Dual specificity protein kinase TTK"/>
    <property type="match status" value="1"/>
</dbReference>
<feature type="domain" description="Protein kinase" evidence="7">
    <location>
        <begin position="660"/>
        <end position="936"/>
    </location>
</feature>
<dbReference type="PROSITE" id="PS00108">
    <property type="entry name" value="PROTEIN_KINASE_ST"/>
    <property type="match status" value="1"/>
</dbReference>
<name>A0AAD9P0G6_RIDPI</name>
<dbReference type="Gene3D" id="3.30.200.20">
    <property type="entry name" value="Phosphorylase Kinase, domain 1"/>
    <property type="match status" value="1"/>
</dbReference>
<feature type="region of interest" description="Disordered" evidence="6">
    <location>
        <begin position="323"/>
        <end position="352"/>
    </location>
</feature>
<dbReference type="GO" id="GO:0034501">
    <property type="term" value="P:protein localization to kinetochore"/>
    <property type="evidence" value="ECO:0007669"/>
    <property type="project" value="TreeGrafter"/>
</dbReference>
<evidence type="ECO:0000256" key="1">
    <source>
        <dbReference type="ARBA" id="ARBA00022527"/>
    </source>
</evidence>
<dbReference type="Pfam" id="PF00069">
    <property type="entry name" value="Pkinase"/>
    <property type="match status" value="1"/>
</dbReference>
<dbReference type="GO" id="GO:0005524">
    <property type="term" value="F:ATP binding"/>
    <property type="evidence" value="ECO:0007669"/>
    <property type="project" value="UniProtKB-KW"/>
</dbReference>
<feature type="compositionally biased region" description="Polar residues" evidence="6">
    <location>
        <begin position="486"/>
        <end position="498"/>
    </location>
</feature>
<dbReference type="PROSITE" id="PS50011">
    <property type="entry name" value="PROTEIN_KINASE_DOM"/>
    <property type="match status" value="1"/>
</dbReference>
<evidence type="ECO:0000256" key="3">
    <source>
        <dbReference type="ARBA" id="ARBA00022741"/>
    </source>
</evidence>
<dbReference type="GO" id="GO:0004712">
    <property type="term" value="F:protein serine/threonine/tyrosine kinase activity"/>
    <property type="evidence" value="ECO:0007669"/>
    <property type="project" value="TreeGrafter"/>
</dbReference>
<dbReference type="GO" id="GO:0007094">
    <property type="term" value="P:mitotic spindle assembly checkpoint signaling"/>
    <property type="evidence" value="ECO:0007669"/>
    <property type="project" value="TreeGrafter"/>
</dbReference>
<evidence type="ECO:0000256" key="6">
    <source>
        <dbReference type="SAM" id="MobiDB-lite"/>
    </source>
</evidence>
<evidence type="ECO:0000259" key="7">
    <source>
        <dbReference type="PROSITE" id="PS50011"/>
    </source>
</evidence>
<dbReference type="PANTHER" id="PTHR22974:SF21">
    <property type="entry name" value="DUAL SPECIFICITY PROTEIN KINASE TTK"/>
    <property type="match status" value="1"/>
</dbReference>
<accession>A0AAD9P0G6</accession>
<feature type="region of interest" description="Disordered" evidence="6">
    <location>
        <begin position="291"/>
        <end position="310"/>
    </location>
</feature>
<proteinExistence type="predicted"/>
<reference evidence="8" key="1">
    <citation type="journal article" date="2023" name="Mol. Biol. Evol.">
        <title>Third-Generation Sequencing Reveals the Adaptive Role of the Epigenome in Three Deep-Sea Polychaetes.</title>
        <authorList>
            <person name="Perez M."/>
            <person name="Aroh O."/>
            <person name="Sun Y."/>
            <person name="Lan Y."/>
            <person name="Juniper S.K."/>
            <person name="Young C.R."/>
            <person name="Angers B."/>
            <person name="Qian P.Y."/>
        </authorList>
    </citation>
    <scope>NUCLEOTIDE SEQUENCE</scope>
    <source>
        <strain evidence="8">R07B-5</strain>
    </source>
</reference>
<keyword evidence="5" id="KW-0067">ATP-binding</keyword>
<organism evidence="8 9">
    <name type="scientific">Ridgeia piscesae</name>
    <name type="common">Tubeworm</name>
    <dbReference type="NCBI Taxonomy" id="27915"/>
    <lineage>
        <taxon>Eukaryota</taxon>
        <taxon>Metazoa</taxon>
        <taxon>Spiralia</taxon>
        <taxon>Lophotrochozoa</taxon>
        <taxon>Annelida</taxon>
        <taxon>Polychaeta</taxon>
        <taxon>Sedentaria</taxon>
        <taxon>Canalipalpata</taxon>
        <taxon>Sabellida</taxon>
        <taxon>Siboglinidae</taxon>
        <taxon>Ridgeia</taxon>
    </lineage>
</organism>
<dbReference type="SMART" id="SM00220">
    <property type="entry name" value="S_TKc"/>
    <property type="match status" value="1"/>
</dbReference>
<dbReference type="Gene3D" id="1.10.510.10">
    <property type="entry name" value="Transferase(Phosphotransferase) domain 1"/>
    <property type="match status" value="1"/>
</dbReference>
<dbReference type="CDD" id="cd14131">
    <property type="entry name" value="PKc_Mps1"/>
    <property type="match status" value="1"/>
</dbReference>
<evidence type="ECO:0000256" key="2">
    <source>
        <dbReference type="ARBA" id="ARBA00022679"/>
    </source>
</evidence>
<dbReference type="InterPro" id="IPR011009">
    <property type="entry name" value="Kinase-like_dom_sf"/>
</dbReference>
<dbReference type="SUPFAM" id="SSF56112">
    <property type="entry name" value="Protein kinase-like (PK-like)"/>
    <property type="match status" value="1"/>
</dbReference>
<keyword evidence="1" id="KW-0723">Serine/threonine-protein kinase</keyword>
<dbReference type="GO" id="GO:0005634">
    <property type="term" value="C:nucleus"/>
    <property type="evidence" value="ECO:0007669"/>
    <property type="project" value="TreeGrafter"/>
</dbReference>
<feature type="region of interest" description="Disordered" evidence="6">
    <location>
        <begin position="438"/>
        <end position="527"/>
    </location>
</feature>
<dbReference type="Gene3D" id="1.25.40.10">
    <property type="entry name" value="Tetratricopeptide repeat domain"/>
    <property type="match status" value="1"/>
</dbReference>
<dbReference type="FunFam" id="1.10.510.10:FF:000224">
    <property type="entry name" value="serine/threonine-protein kinase mph1 isoform X1"/>
    <property type="match status" value="1"/>
</dbReference>
<dbReference type="InterPro" id="IPR011990">
    <property type="entry name" value="TPR-like_helical_dom_sf"/>
</dbReference>
<feature type="compositionally biased region" description="Polar residues" evidence="6">
    <location>
        <begin position="375"/>
        <end position="384"/>
    </location>
</feature>
<keyword evidence="2" id="KW-0808">Transferase</keyword>